<evidence type="ECO:0000256" key="1">
    <source>
        <dbReference type="SAM" id="MobiDB-lite"/>
    </source>
</evidence>
<feature type="compositionally biased region" description="Acidic residues" evidence="1">
    <location>
        <begin position="1"/>
        <end position="10"/>
    </location>
</feature>
<feature type="compositionally biased region" description="Low complexity" evidence="1">
    <location>
        <begin position="126"/>
        <end position="146"/>
    </location>
</feature>
<dbReference type="AlphaFoldDB" id="A0A2B7XU89"/>
<feature type="compositionally biased region" description="Pro residues" evidence="1">
    <location>
        <begin position="161"/>
        <end position="179"/>
    </location>
</feature>
<feature type="compositionally biased region" description="Basic residues" evidence="1">
    <location>
        <begin position="37"/>
        <end position="46"/>
    </location>
</feature>
<reference evidence="2 3" key="1">
    <citation type="submission" date="2017-10" db="EMBL/GenBank/DDBJ databases">
        <title>Comparative genomics in systemic dimorphic fungi from Ajellomycetaceae.</title>
        <authorList>
            <person name="Munoz J.F."/>
            <person name="Mcewen J.G."/>
            <person name="Clay O.K."/>
            <person name="Cuomo C.A."/>
        </authorList>
    </citation>
    <scope>NUCLEOTIDE SEQUENCE [LARGE SCALE GENOMIC DNA]</scope>
    <source>
        <strain evidence="2 3">UAMH5409</strain>
    </source>
</reference>
<evidence type="ECO:0000313" key="3">
    <source>
        <dbReference type="Proteomes" id="UP000223968"/>
    </source>
</evidence>
<dbReference type="Proteomes" id="UP000223968">
    <property type="component" value="Unassembled WGS sequence"/>
</dbReference>
<protein>
    <submittedName>
        <fullName evidence="2">Uncharacterized protein</fullName>
    </submittedName>
</protein>
<keyword evidence="3" id="KW-1185">Reference proteome</keyword>
<dbReference type="STRING" id="1447875.A0A2B7XU89"/>
<feature type="region of interest" description="Disordered" evidence="1">
    <location>
        <begin position="1"/>
        <end position="229"/>
    </location>
</feature>
<feature type="compositionally biased region" description="Basic and acidic residues" evidence="1">
    <location>
        <begin position="47"/>
        <end position="66"/>
    </location>
</feature>
<dbReference type="EMBL" id="PDNB01000062">
    <property type="protein sequence ID" value="PGH12158.1"/>
    <property type="molecule type" value="Genomic_DNA"/>
</dbReference>
<feature type="compositionally biased region" description="Low complexity" evidence="1">
    <location>
        <begin position="180"/>
        <end position="200"/>
    </location>
</feature>
<name>A0A2B7XU89_9EURO</name>
<accession>A0A2B7XU89</accession>
<feature type="compositionally biased region" description="Pro residues" evidence="1">
    <location>
        <begin position="201"/>
        <end position="218"/>
    </location>
</feature>
<sequence>MEDLLIEMDSLDVRESQHETAAADVGEGPASKAALNTRKKRLRRSRGRGDPRNARMREEAAREKALQQEMEMEMEKRAKQQHQQRRGGVQRSSQRHRGGHQGRYLRLVPAKPHIQPVEAQGVRSNPAPIGKAPAATATATTAQLPRPTQPQPKPQCKSQPQPQPQPQLKPLPLPLPLPQPKAQVQAQAQLNPLSSQSRPPQLLPFPPPAALVPLPLRPKPCLKGSCKPK</sequence>
<proteinExistence type="predicted"/>
<evidence type="ECO:0000313" key="2">
    <source>
        <dbReference type="EMBL" id="PGH12158.1"/>
    </source>
</evidence>
<comment type="caution">
    <text evidence="2">The sequence shown here is derived from an EMBL/GenBank/DDBJ whole genome shotgun (WGS) entry which is preliminary data.</text>
</comment>
<organism evidence="2 3">
    <name type="scientific">Helicocarpus griseus UAMH5409</name>
    <dbReference type="NCBI Taxonomy" id="1447875"/>
    <lineage>
        <taxon>Eukaryota</taxon>
        <taxon>Fungi</taxon>
        <taxon>Dikarya</taxon>
        <taxon>Ascomycota</taxon>
        <taxon>Pezizomycotina</taxon>
        <taxon>Eurotiomycetes</taxon>
        <taxon>Eurotiomycetidae</taxon>
        <taxon>Onygenales</taxon>
        <taxon>Ajellomycetaceae</taxon>
        <taxon>Helicocarpus</taxon>
    </lineage>
</organism>
<gene>
    <name evidence="2" type="ORF">AJ79_04452</name>
</gene>